<evidence type="ECO:0000313" key="1">
    <source>
        <dbReference type="EMBL" id="GIN60500.1"/>
    </source>
</evidence>
<dbReference type="RefSeq" id="WP_212933178.1">
    <property type="nucleotide sequence ID" value="NZ_BORC01000001.1"/>
</dbReference>
<comment type="caution">
    <text evidence="1">The sequence shown here is derived from an EMBL/GenBank/DDBJ whole genome shotgun (WGS) entry which is preliminary data.</text>
</comment>
<gene>
    <name evidence="1" type="ORF">J27TS8_04930</name>
</gene>
<accession>A0A920BRY1</accession>
<proteinExistence type="predicted"/>
<protein>
    <submittedName>
        <fullName evidence="1">Uncharacterized protein</fullName>
    </submittedName>
</protein>
<reference evidence="1" key="1">
    <citation type="submission" date="2021-03" db="EMBL/GenBank/DDBJ databases">
        <title>Antimicrobial resistance genes in bacteria isolated from Japanese honey, and their potential for conferring macrolide and lincosamide resistance in the American foulbrood pathogen Paenibacillus larvae.</title>
        <authorList>
            <person name="Okamoto M."/>
            <person name="Kumagai M."/>
            <person name="Kanamori H."/>
            <person name="Takamatsu D."/>
        </authorList>
    </citation>
    <scope>NUCLEOTIDE SEQUENCE</scope>
    <source>
        <strain evidence="1">J27TS8</strain>
    </source>
</reference>
<dbReference type="AlphaFoldDB" id="A0A920BRY1"/>
<dbReference type="Proteomes" id="UP000682111">
    <property type="component" value="Unassembled WGS sequence"/>
</dbReference>
<evidence type="ECO:0000313" key="2">
    <source>
        <dbReference type="Proteomes" id="UP000682111"/>
    </source>
</evidence>
<name>A0A920BRY1_9BACI</name>
<sequence length="148" mass="17377">MTQITKRHLDFVQEAKEVFEAAPLLETYRNDDDTLIALRMGMDRDCVEVWELGNKIANFVQQMDPYPMPRKVVREFSYDMEKQLEANENKGGWKEADFEYLQRHLRINANKLNHALSKADKDKHEITIRCTNIANYAMMIADNEGEHL</sequence>
<keyword evidence="2" id="KW-1185">Reference proteome</keyword>
<organism evidence="1 2">
    <name type="scientific">Robertmurraya siralis</name>
    <dbReference type="NCBI Taxonomy" id="77777"/>
    <lineage>
        <taxon>Bacteria</taxon>
        <taxon>Bacillati</taxon>
        <taxon>Bacillota</taxon>
        <taxon>Bacilli</taxon>
        <taxon>Bacillales</taxon>
        <taxon>Bacillaceae</taxon>
        <taxon>Robertmurraya</taxon>
    </lineage>
</organism>
<dbReference type="EMBL" id="BORC01000001">
    <property type="protein sequence ID" value="GIN60500.1"/>
    <property type="molecule type" value="Genomic_DNA"/>
</dbReference>